<feature type="region of interest" description="Disordered" evidence="1">
    <location>
        <begin position="85"/>
        <end position="106"/>
    </location>
</feature>
<name>A0A1H5VX36_9HYPH</name>
<proteinExistence type="predicted"/>
<organism evidence="2 3">
    <name type="scientific">Bosea lathyri</name>
    <dbReference type="NCBI Taxonomy" id="1036778"/>
    <lineage>
        <taxon>Bacteria</taxon>
        <taxon>Pseudomonadati</taxon>
        <taxon>Pseudomonadota</taxon>
        <taxon>Alphaproteobacteria</taxon>
        <taxon>Hyphomicrobiales</taxon>
        <taxon>Boseaceae</taxon>
        <taxon>Bosea</taxon>
    </lineage>
</organism>
<gene>
    <name evidence="2" type="ORF">SAMN04488115_102468</name>
</gene>
<reference evidence="2 3" key="1">
    <citation type="submission" date="2016-10" db="EMBL/GenBank/DDBJ databases">
        <authorList>
            <person name="de Groot N.N."/>
        </authorList>
    </citation>
    <scope>NUCLEOTIDE SEQUENCE [LARGE SCALE GENOMIC DNA]</scope>
    <source>
        <strain evidence="2 3">DSM 26656</strain>
    </source>
</reference>
<accession>A0A1H5VX36</accession>
<dbReference type="Proteomes" id="UP000236743">
    <property type="component" value="Unassembled WGS sequence"/>
</dbReference>
<dbReference type="OrthoDB" id="7997311at2"/>
<evidence type="ECO:0000313" key="2">
    <source>
        <dbReference type="EMBL" id="SEF91693.1"/>
    </source>
</evidence>
<feature type="compositionally biased region" description="Polar residues" evidence="1">
    <location>
        <begin position="95"/>
        <end position="105"/>
    </location>
</feature>
<dbReference type="Gene3D" id="3.30.1150.10">
    <property type="match status" value="1"/>
</dbReference>
<dbReference type="RefSeq" id="WP_146071289.1">
    <property type="nucleotide sequence ID" value="NZ_FNUY01000002.1"/>
</dbReference>
<keyword evidence="3" id="KW-1185">Reference proteome</keyword>
<dbReference type="EMBL" id="FNUY01000002">
    <property type="protein sequence ID" value="SEF91693.1"/>
    <property type="molecule type" value="Genomic_DNA"/>
</dbReference>
<protein>
    <submittedName>
        <fullName evidence="2">Uncharacterized protein</fullName>
    </submittedName>
</protein>
<feature type="region of interest" description="Disordered" evidence="1">
    <location>
        <begin position="34"/>
        <end position="63"/>
    </location>
</feature>
<sequence>MRMSASLLIAFSLGGLGVAVFGLAGLGQAEAQDTRDLGLPPASGFQNPVLPPPSGSQNPVLPPESGQRYMPGVGGRFGSGGVRPVVPRQPPGGDSSISGSLSPATRNFEGNEVSRLSDIAPALRRCWDPPVIDGPNDGAMASVRFSLRRDGTLFGQPRVTWEARRNDPDLRERFTQSVVTAIRSCTPLRLSSSFGASIAGRPFTIRFHGRAPSNERPI</sequence>
<evidence type="ECO:0000256" key="1">
    <source>
        <dbReference type="SAM" id="MobiDB-lite"/>
    </source>
</evidence>
<evidence type="ECO:0000313" key="3">
    <source>
        <dbReference type="Proteomes" id="UP000236743"/>
    </source>
</evidence>
<dbReference type="AlphaFoldDB" id="A0A1H5VX36"/>